<proteinExistence type="inferred from homology"/>
<dbReference type="GO" id="GO:0016846">
    <property type="term" value="F:carbon-sulfur lyase activity"/>
    <property type="evidence" value="ECO:0007669"/>
    <property type="project" value="InterPro"/>
</dbReference>
<dbReference type="GO" id="GO:0046872">
    <property type="term" value="F:metal ion binding"/>
    <property type="evidence" value="ECO:0007669"/>
    <property type="project" value="UniProtKB-KW"/>
</dbReference>
<evidence type="ECO:0000313" key="7">
    <source>
        <dbReference type="Proteomes" id="UP000319931"/>
    </source>
</evidence>
<evidence type="ECO:0000259" key="5">
    <source>
        <dbReference type="PROSITE" id="PS51891"/>
    </source>
</evidence>
<dbReference type="OrthoDB" id="7186766at2"/>
<dbReference type="InterPro" id="IPR006913">
    <property type="entry name" value="CENP-V/GFA"/>
</dbReference>
<comment type="caution">
    <text evidence="6">The sequence shown here is derived from an EMBL/GenBank/DDBJ whole genome shotgun (WGS) entry which is preliminary data.</text>
</comment>
<evidence type="ECO:0000313" key="6">
    <source>
        <dbReference type="EMBL" id="TPG49130.1"/>
    </source>
</evidence>
<keyword evidence="7" id="KW-1185">Reference proteome</keyword>
<reference evidence="6 7" key="1">
    <citation type="journal article" date="2019" name="Environ. Microbiol.">
        <title>Species interactions and distinct microbial communities in high Arctic permafrost affected cryosols are associated with the CH4 and CO2 gas fluxes.</title>
        <authorList>
            <person name="Altshuler I."/>
            <person name="Hamel J."/>
            <person name="Turney S."/>
            <person name="Magnuson E."/>
            <person name="Levesque R."/>
            <person name="Greer C."/>
            <person name="Whyte L.G."/>
        </authorList>
    </citation>
    <scope>NUCLEOTIDE SEQUENCE [LARGE SCALE GENOMIC DNA]</scope>
    <source>
        <strain evidence="6 7">E6.1</strain>
    </source>
</reference>
<dbReference type="Gene3D" id="3.90.1590.10">
    <property type="entry name" value="glutathione-dependent formaldehyde- activating enzyme (gfa)"/>
    <property type="match status" value="1"/>
</dbReference>
<comment type="similarity">
    <text evidence="1">Belongs to the Gfa family.</text>
</comment>
<dbReference type="AlphaFoldDB" id="A0A502FI34"/>
<dbReference type="RefSeq" id="WP_140852076.1">
    <property type="nucleotide sequence ID" value="NZ_RCZC01000008.1"/>
</dbReference>
<keyword evidence="3" id="KW-0862">Zinc</keyword>
<evidence type="ECO:0000256" key="2">
    <source>
        <dbReference type="ARBA" id="ARBA00022723"/>
    </source>
</evidence>
<dbReference type="PANTHER" id="PTHR33337:SF40">
    <property type="entry name" value="CENP-V_GFA DOMAIN-CONTAINING PROTEIN-RELATED"/>
    <property type="match status" value="1"/>
</dbReference>
<organism evidence="6 7">
    <name type="scientific">Sphingomonas glacialis</name>
    <dbReference type="NCBI Taxonomy" id="658225"/>
    <lineage>
        <taxon>Bacteria</taxon>
        <taxon>Pseudomonadati</taxon>
        <taxon>Pseudomonadota</taxon>
        <taxon>Alphaproteobacteria</taxon>
        <taxon>Sphingomonadales</taxon>
        <taxon>Sphingomonadaceae</taxon>
        <taxon>Sphingomonas</taxon>
    </lineage>
</organism>
<keyword evidence="4" id="KW-0456">Lyase</keyword>
<accession>A0A502FI34</accession>
<dbReference type="Proteomes" id="UP000319931">
    <property type="component" value="Unassembled WGS sequence"/>
</dbReference>
<dbReference type="EMBL" id="RCZC01000008">
    <property type="protein sequence ID" value="TPG49130.1"/>
    <property type="molecule type" value="Genomic_DNA"/>
</dbReference>
<gene>
    <name evidence="6" type="ORF">EAH76_20185</name>
</gene>
<feature type="domain" description="CENP-V/GFA" evidence="5">
    <location>
        <begin position="5"/>
        <end position="115"/>
    </location>
</feature>
<sequence>MTETVTGGCQCGRIRYHVEIENDDAYLCHCRMCQRATGGVSIAFKSVRIATVTWEREPDRYQSSPIAQRGFCAACGTPLTFEFLEPGETMDLTIGSFDDPSRFRPMHHFSPETWHVAWLDTKDLPTTRVADNPSTADRWMKALGKLPD</sequence>
<dbReference type="PANTHER" id="PTHR33337">
    <property type="entry name" value="GFA DOMAIN-CONTAINING PROTEIN"/>
    <property type="match status" value="1"/>
</dbReference>
<dbReference type="Pfam" id="PF04828">
    <property type="entry name" value="GFA"/>
    <property type="match status" value="1"/>
</dbReference>
<evidence type="ECO:0000256" key="1">
    <source>
        <dbReference type="ARBA" id="ARBA00005495"/>
    </source>
</evidence>
<dbReference type="InterPro" id="IPR011057">
    <property type="entry name" value="Mss4-like_sf"/>
</dbReference>
<name>A0A502FI34_9SPHN</name>
<dbReference type="SUPFAM" id="SSF51316">
    <property type="entry name" value="Mss4-like"/>
    <property type="match status" value="1"/>
</dbReference>
<dbReference type="PROSITE" id="PS51891">
    <property type="entry name" value="CENP_V_GFA"/>
    <property type="match status" value="1"/>
</dbReference>
<evidence type="ECO:0000256" key="3">
    <source>
        <dbReference type="ARBA" id="ARBA00022833"/>
    </source>
</evidence>
<evidence type="ECO:0000256" key="4">
    <source>
        <dbReference type="ARBA" id="ARBA00023239"/>
    </source>
</evidence>
<keyword evidence="2" id="KW-0479">Metal-binding</keyword>
<protein>
    <submittedName>
        <fullName evidence="6">GFA family protein</fullName>
    </submittedName>
</protein>